<feature type="domain" description="Suppressor of fused-like" evidence="1">
    <location>
        <begin position="45"/>
        <end position="211"/>
    </location>
</feature>
<dbReference type="InterPro" id="IPR017429">
    <property type="entry name" value="Suppressor_of_fused_bac"/>
</dbReference>
<dbReference type="PANTHER" id="PTHR10928">
    <property type="entry name" value="SUPPRESSOR OF FUSED"/>
    <property type="match status" value="1"/>
</dbReference>
<dbReference type="Pfam" id="PF05076">
    <property type="entry name" value="SUFU"/>
    <property type="match status" value="1"/>
</dbReference>
<evidence type="ECO:0000313" key="2">
    <source>
        <dbReference type="EMBL" id="RUT33403.1"/>
    </source>
</evidence>
<dbReference type="PIRSF" id="PIRSF038192">
    <property type="entry name" value="Txn_reg_BtrU_prd"/>
    <property type="match status" value="1"/>
</dbReference>
<dbReference type="PANTHER" id="PTHR10928:SF2">
    <property type="entry name" value="SUPPRESSOR OF FUSED HOMOLOG"/>
    <property type="match status" value="1"/>
</dbReference>
<name>A0A433XH61_9BACL</name>
<dbReference type="GO" id="GO:0005737">
    <property type="term" value="C:cytoplasm"/>
    <property type="evidence" value="ECO:0007669"/>
    <property type="project" value="TreeGrafter"/>
</dbReference>
<dbReference type="SUPFAM" id="SSF103359">
    <property type="entry name" value="Suppressor of Fused, N-terminal domain"/>
    <property type="match status" value="1"/>
</dbReference>
<dbReference type="EMBL" id="RZNX01000002">
    <property type="protein sequence ID" value="RUT33403.1"/>
    <property type="molecule type" value="Genomic_DNA"/>
</dbReference>
<dbReference type="Proteomes" id="UP000272464">
    <property type="component" value="Unassembled WGS sequence"/>
</dbReference>
<dbReference type="RefSeq" id="WP_127198518.1">
    <property type="nucleotide sequence ID" value="NZ_RZNX01000002.1"/>
</dbReference>
<sequence length="360" mass="39914">MSHEDHELKDDQAPGWDAIDAQMQRIYGDQEPKHYGTLIPYMLGGQDPLDGISAYVQVEPVPHWHFVTYGFSELYEKESEDTAYSGYGFELTFRLLKGPEESEPPAWALNLLQNMGRYVFGSGNVFRSGDYMDANSPIALEHDTQLTALAFIDDPDLPEITTPNGKVSFLQMVGITHDELESMQAWNTTGVLREAAESGKLPLYVTDLSRPSLLSDPQLSENIQLGAARDGSSTGFLFVDQLDWQEQKALFRGTMYTLVIGAKQASVISKVLPGRLLKGSPLTLSSSECRVTFRPGEDFGVDVQEDGMDLILNEEAVRELSARLEPVAQEFKLSACKGLTVKIVRTLIRDQDGQIVETIG</sequence>
<accession>A0A433XH61</accession>
<dbReference type="AlphaFoldDB" id="A0A433XH61"/>
<organism evidence="2 3">
    <name type="scientific">Paenibacillus zeisoli</name>
    <dbReference type="NCBI Taxonomy" id="2496267"/>
    <lineage>
        <taxon>Bacteria</taxon>
        <taxon>Bacillati</taxon>
        <taxon>Bacillota</taxon>
        <taxon>Bacilli</taxon>
        <taxon>Bacillales</taxon>
        <taxon>Paenibacillaceae</taxon>
        <taxon>Paenibacillus</taxon>
    </lineage>
</organism>
<dbReference type="InterPro" id="IPR037181">
    <property type="entry name" value="SUFU_N"/>
</dbReference>
<gene>
    <name evidence="2" type="ORF">EJP77_07070</name>
</gene>
<evidence type="ECO:0000313" key="3">
    <source>
        <dbReference type="Proteomes" id="UP000272464"/>
    </source>
</evidence>
<protein>
    <submittedName>
        <fullName evidence="2">Suppressor of fused domain protein</fullName>
    </submittedName>
</protein>
<dbReference type="OrthoDB" id="9023549at2"/>
<dbReference type="InterPro" id="IPR020941">
    <property type="entry name" value="SUFU-like_domain"/>
</dbReference>
<evidence type="ECO:0000259" key="1">
    <source>
        <dbReference type="Pfam" id="PF05076"/>
    </source>
</evidence>
<keyword evidence="3" id="KW-1185">Reference proteome</keyword>
<comment type="caution">
    <text evidence="2">The sequence shown here is derived from an EMBL/GenBank/DDBJ whole genome shotgun (WGS) entry which is preliminary data.</text>
</comment>
<proteinExistence type="predicted"/>
<reference evidence="2 3" key="1">
    <citation type="submission" date="2018-12" db="EMBL/GenBank/DDBJ databases">
        <authorList>
            <person name="Sun L."/>
            <person name="Chen Z."/>
        </authorList>
    </citation>
    <scope>NUCLEOTIDE SEQUENCE [LARGE SCALE GENOMIC DNA]</scope>
    <source>
        <strain evidence="2 3">3-5-3</strain>
    </source>
</reference>
<dbReference type="InterPro" id="IPR007768">
    <property type="entry name" value="Suppressor_of_fused"/>
</dbReference>